<dbReference type="SUPFAM" id="SSF55961">
    <property type="entry name" value="Bet v1-like"/>
    <property type="match status" value="1"/>
</dbReference>
<dbReference type="CDD" id="cd07823">
    <property type="entry name" value="SRPBCC_5"/>
    <property type="match status" value="1"/>
</dbReference>
<dbReference type="Pfam" id="PF06240">
    <property type="entry name" value="COXG"/>
    <property type="match status" value="1"/>
</dbReference>
<name>D3FCT9_CONWI</name>
<keyword evidence="1" id="KW-0812">Transmembrane</keyword>
<reference evidence="2 3" key="1">
    <citation type="journal article" date="2010" name="Stand. Genomic Sci.">
        <title>Complete genome sequence of Conexibacter woesei type strain (ID131577).</title>
        <authorList>
            <person name="Pukall R."/>
            <person name="Lapidus A."/>
            <person name="Glavina Del Rio T."/>
            <person name="Copeland A."/>
            <person name="Tice H."/>
            <person name="Cheng J.-F."/>
            <person name="Lucas S."/>
            <person name="Chen F."/>
            <person name="Nolan M."/>
            <person name="Bruce D."/>
            <person name="Goodwin L."/>
            <person name="Pitluck S."/>
            <person name="Mavromatis K."/>
            <person name="Ivanova N."/>
            <person name="Ovchinnikova G."/>
            <person name="Pati A."/>
            <person name="Chen A."/>
            <person name="Palaniappan K."/>
            <person name="Land M."/>
            <person name="Hauser L."/>
            <person name="Chang Y.-J."/>
            <person name="Jeffries C.D."/>
            <person name="Chain P."/>
            <person name="Meincke L."/>
            <person name="Sims D."/>
            <person name="Brettin T."/>
            <person name="Detter J.C."/>
            <person name="Rohde M."/>
            <person name="Goeker M."/>
            <person name="Bristow J."/>
            <person name="Eisen J.A."/>
            <person name="Markowitz V."/>
            <person name="Kyrpides N.C."/>
            <person name="Klenk H.-P."/>
            <person name="Hugenholtz P."/>
        </authorList>
    </citation>
    <scope>NUCLEOTIDE SEQUENCE [LARGE SCALE GENOMIC DNA]</scope>
    <source>
        <strain evidence="3">DSM 14684 / CIP 108061 / JCM 11494 / NBRC 100937 / ID131577</strain>
    </source>
</reference>
<evidence type="ECO:0000313" key="2">
    <source>
        <dbReference type="EMBL" id="ADB51451.1"/>
    </source>
</evidence>
<dbReference type="PANTHER" id="PTHR38588:SF1">
    <property type="entry name" value="BLL0334 PROTEIN"/>
    <property type="match status" value="1"/>
</dbReference>
<dbReference type="Gene3D" id="3.30.530.20">
    <property type="match status" value="1"/>
</dbReference>
<keyword evidence="3" id="KW-1185">Reference proteome</keyword>
<dbReference type="AlphaFoldDB" id="D3FCT9"/>
<dbReference type="eggNOG" id="COG3427">
    <property type="taxonomic scope" value="Bacteria"/>
</dbReference>
<reference evidence="3" key="2">
    <citation type="submission" date="2010-01" db="EMBL/GenBank/DDBJ databases">
        <title>The complete genome of Conexibacter woesei DSM 14684.</title>
        <authorList>
            <consortium name="US DOE Joint Genome Institute (JGI-PGF)"/>
            <person name="Lucas S."/>
            <person name="Copeland A."/>
            <person name="Lapidus A."/>
            <person name="Glavina del Rio T."/>
            <person name="Dalin E."/>
            <person name="Tice H."/>
            <person name="Bruce D."/>
            <person name="Goodwin L."/>
            <person name="Pitluck S."/>
            <person name="Kyrpides N."/>
            <person name="Mavromatis K."/>
            <person name="Ivanova N."/>
            <person name="Mikhailova N."/>
            <person name="Chertkov O."/>
            <person name="Brettin T."/>
            <person name="Detter J.C."/>
            <person name="Han C."/>
            <person name="Larimer F."/>
            <person name="Land M."/>
            <person name="Hauser L."/>
            <person name="Markowitz V."/>
            <person name="Cheng J.-F."/>
            <person name="Hugenholtz P."/>
            <person name="Woyke T."/>
            <person name="Wu D."/>
            <person name="Pukall R."/>
            <person name="Steenblock K."/>
            <person name="Schneider S."/>
            <person name="Klenk H.-P."/>
            <person name="Eisen J.A."/>
        </authorList>
    </citation>
    <scope>NUCLEOTIDE SEQUENCE [LARGE SCALE GENOMIC DNA]</scope>
    <source>
        <strain evidence="3">DSM 14684 / CIP 108061 / JCM 11494 / NBRC 100937 / ID131577</strain>
    </source>
</reference>
<keyword evidence="1" id="KW-1133">Transmembrane helix</keyword>
<gene>
    <name evidence="2" type="ordered locus">Cwoe_3032</name>
</gene>
<organism evidence="2 3">
    <name type="scientific">Conexibacter woesei (strain DSM 14684 / CCUG 47730 / CIP 108061 / JCM 11494 / NBRC 100937 / ID131577)</name>
    <dbReference type="NCBI Taxonomy" id="469383"/>
    <lineage>
        <taxon>Bacteria</taxon>
        <taxon>Bacillati</taxon>
        <taxon>Actinomycetota</taxon>
        <taxon>Thermoleophilia</taxon>
        <taxon>Solirubrobacterales</taxon>
        <taxon>Conexibacteraceae</taxon>
        <taxon>Conexibacter</taxon>
    </lineage>
</organism>
<accession>D3FCT9</accession>
<dbReference type="EMBL" id="CP001854">
    <property type="protein sequence ID" value="ADB51451.1"/>
    <property type="molecule type" value="Genomic_DNA"/>
</dbReference>
<sequence length="225" mass="23185">MKFENAFAVQAPIEEVWATLLDVERVAPCMPGAQVLERVGDDAYRVAVKVRVGPISMTYRGELQVVERDDTAHVAAMRVKAKEARGQGTADATVRTALVEQPDGTHATIETDVLLAGKVAAMGRGVVTDVSARLVETFAGNLAAMLEGAAAAEEPAAAVTEPGGAARRAERAAGAEPAVEESLPIGKLAAGAIAARLRDPVTLLAAAGALALIGLGIAFAIRKGR</sequence>
<dbReference type="STRING" id="469383.Cwoe_3032"/>
<keyword evidence="1" id="KW-0472">Membrane</keyword>
<dbReference type="InterPro" id="IPR010419">
    <property type="entry name" value="CO_DH_gsu"/>
</dbReference>
<protein>
    <submittedName>
        <fullName evidence="2">Carbon monoxide dehydrogenase subunit G</fullName>
    </submittedName>
</protein>
<evidence type="ECO:0000313" key="3">
    <source>
        <dbReference type="Proteomes" id="UP000008229"/>
    </source>
</evidence>
<dbReference type="RefSeq" id="WP_012934502.1">
    <property type="nucleotide sequence ID" value="NC_013739.1"/>
</dbReference>
<proteinExistence type="predicted"/>
<dbReference type="KEGG" id="cwo:Cwoe_3032"/>
<feature type="transmembrane region" description="Helical" evidence="1">
    <location>
        <begin position="201"/>
        <end position="221"/>
    </location>
</feature>
<dbReference type="Proteomes" id="UP000008229">
    <property type="component" value="Chromosome"/>
</dbReference>
<dbReference type="PANTHER" id="PTHR38588">
    <property type="entry name" value="BLL0334 PROTEIN"/>
    <property type="match status" value="1"/>
</dbReference>
<dbReference type="HOGENOM" id="CLU_046420_2_1_11"/>
<dbReference type="InterPro" id="IPR023393">
    <property type="entry name" value="START-like_dom_sf"/>
</dbReference>
<evidence type="ECO:0000256" key="1">
    <source>
        <dbReference type="SAM" id="Phobius"/>
    </source>
</evidence>
<dbReference type="OrthoDB" id="9808623at2"/>